<gene>
    <name evidence="5 9" type="primary">fmt</name>
    <name evidence="9" type="ORF">ACFFLM_01990</name>
</gene>
<dbReference type="Pfam" id="PF00551">
    <property type="entry name" value="Formyl_trans_N"/>
    <property type="match status" value="1"/>
</dbReference>
<dbReference type="EMBL" id="JBHLYR010000008">
    <property type="protein sequence ID" value="MFB9990760.1"/>
    <property type="molecule type" value="Genomic_DNA"/>
</dbReference>
<accession>A0ABV6ATJ6</accession>
<dbReference type="GO" id="GO:0004479">
    <property type="term" value="F:methionyl-tRNA formyltransferase activity"/>
    <property type="evidence" value="ECO:0007669"/>
    <property type="project" value="UniProtKB-EC"/>
</dbReference>
<feature type="binding site" evidence="5">
    <location>
        <begin position="122"/>
        <end position="125"/>
    </location>
    <ligand>
        <name>(6S)-5,6,7,8-tetrahydrofolate</name>
        <dbReference type="ChEBI" id="CHEBI:57453"/>
    </ligand>
</feature>
<dbReference type="CDD" id="cd08704">
    <property type="entry name" value="Met_tRNA_FMT_C"/>
    <property type="match status" value="1"/>
</dbReference>
<dbReference type="InterPro" id="IPR005793">
    <property type="entry name" value="Formyl_trans_C"/>
</dbReference>
<reference evidence="9 10" key="1">
    <citation type="submission" date="2024-09" db="EMBL/GenBank/DDBJ databases">
        <authorList>
            <person name="Sun Q."/>
            <person name="Mori K."/>
        </authorList>
    </citation>
    <scope>NUCLEOTIDE SEQUENCE [LARGE SCALE GENOMIC DNA]</scope>
    <source>
        <strain evidence="9 10">JCM 13503</strain>
    </source>
</reference>
<dbReference type="HAMAP" id="MF_00182">
    <property type="entry name" value="Formyl_trans"/>
    <property type="match status" value="1"/>
</dbReference>
<evidence type="ECO:0000259" key="8">
    <source>
        <dbReference type="Pfam" id="PF02911"/>
    </source>
</evidence>
<dbReference type="InterPro" id="IPR044135">
    <property type="entry name" value="Met-tRNA-FMT_C"/>
</dbReference>
<dbReference type="PROSITE" id="PS00373">
    <property type="entry name" value="GART"/>
    <property type="match status" value="1"/>
</dbReference>
<dbReference type="InterPro" id="IPR005794">
    <property type="entry name" value="Fmt"/>
</dbReference>
<evidence type="ECO:0000259" key="7">
    <source>
        <dbReference type="Pfam" id="PF00551"/>
    </source>
</evidence>
<evidence type="ECO:0000256" key="5">
    <source>
        <dbReference type="HAMAP-Rule" id="MF_00182"/>
    </source>
</evidence>
<protein>
    <recommendedName>
        <fullName evidence="2 5">Methionyl-tRNA formyltransferase</fullName>
        <ecNumber evidence="2 5">2.1.2.9</ecNumber>
    </recommendedName>
</protein>
<proteinExistence type="inferred from homology"/>
<dbReference type="Gene3D" id="3.40.50.12230">
    <property type="match status" value="1"/>
</dbReference>
<dbReference type="PANTHER" id="PTHR11138">
    <property type="entry name" value="METHIONYL-TRNA FORMYLTRANSFERASE"/>
    <property type="match status" value="1"/>
</dbReference>
<name>A0ABV6ATJ6_9DEIO</name>
<feature type="region of interest" description="Disordered" evidence="6">
    <location>
        <begin position="301"/>
        <end position="329"/>
    </location>
</feature>
<dbReference type="NCBIfam" id="TIGR00460">
    <property type="entry name" value="fmt"/>
    <property type="match status" value="1"/>
</dbReference>
<dbReference type="SUPFAM" id="SSF50486">
    <property type="entry name" value="FMT C-terminal domain-like"/>
    <property type="match status" value="1"/>
</dbReference>
<evidence type="ECO:0000256" key="2">
    <source>
        <dbReference type="ARBA" id="ARBA00012261"/>
    </source>
</evidence>
<dbReference type="InterPro" id="IPR041711">
    <property type="entry name" value="Met-tRNA-FMT_N"/>
</dbReference>
<feature type="domain" description="Formyl transferase C-terminal" evidence="8">
    <location>
        <begin position="216"/>
        <end position="315"/>
    </location>
</feature>
<feature type="compositionally biased region" description="Low complexity" evidence="6">
    <location>
        <begin position="306"/>
        <end position="319"/>
    </location>
</feature>
<comment type="function">
    <text evidence="5">Attaches a formyl group to the free amino group of methionyl-tRNA(fMet). The formyl group appears to play a dual role in the initiator identity of N-formylmethionyl-tRNA by promoting its recognition by IF2 and preventing the misappropriation of this tRNA by the elongation apparatus.</text>
</comment>
<evidence type="ECO:0000313" key="10">
    <source>
        <dbReference type="Proteomes" id="UP001589733"/>
    </source>
</evidence>
<dbReference type="SUPFAM" id="SSF53328">
    <property type="entry name" value="Formyltransferase"/>
    <property type="match status" value="1"/>
</dbReference>
<keyword evidence="3 5" id="KW-0808">Transferase</keyword>
<dbReference type="PANTHER" id="PTHR11138:SF5">
    <property type="entry name" value="METHIONYL-TRNA FORMYLTRANSFERASE, MITOCHONDRIAL"/>
    <property type="match status" value="1"/>
</dbReference>
<sequence length="329" mass="34399">MTGLLTDSGNAAQPRVAFFGSPAFAVPVLDAIRAEFEVVLVVAQPDKPVGRGLKLTPPPVAAHAAALGLPLAQPRKLRGNAAFEAQLRGCGADVAVTCAYGKILPGSLLAVPRLGFLNTHTSLLPAYRGAAPIQWALIRGEMVTGTTIMQTDEGMDTGPLLLQEPLPIAPDWTALELADALATQAARLIVSALHGLADLVPTAQDETQATHAPLLVKEDGFVRWPESAQAVVNRFRGVAAWPQTTAFVGGSRLKLAGLSVAEAGESGGQSGGEAGQILRAEDDALIVACGVGAVRVQSVQPEARKPQPAAQWWQAQGQPRFDLWEPAHP</sequence>
<feature type="domain" description="Formyl transferase N-terminal" evidence="7">
    <location>
        <begin position="15"/>
        <end position="193"/>
    </location>
</feature>
<comment type="similarity">
    <text evidence="1 5">Belongs to the Fmt family.</text>
</comment>
<dbReference type="Proteomes" id="UP001589733">
    <property type="component" value="Unassembled WGS sequence"/>
</dbReference>
<dbReference type="InterPro" id="IPR011034">
    <property type="entry name" value="Formyl_transferase-like_C_sf"/>
</dbReference>
<keyword evidence="10" id="KW-1185">Reference proteome</keyword>
<evidence type="ECO:0000256" key="1">
    <source>
        <dbReference type="ARBA" id="ARBA00010699"/>
    </source>
</evidence>
<evidence type="ECO:0000256" key="3">
    <source>
        <dbReference type="ARBA" id="ARBA00022679"/>
    </source>
</evidence>
<evidence type="ECO:0000256" key="6">
    <source>
        <dbReference type="SAM" id="MobiDB-lite"/>
    </source>
</evidence>
<comment type="catalytic activity">
    <reaction evidence="5">
        <text>L-methionyl-tRNA(fMet) + (6R)-10-formyltetrahydrofolate = N-formyl-L-methionyl-tRNA(fMet) + (6S)-5,6,7,8-tetrahydrofolate + H(+)</text>
        <dbReference type="Rhea" id="RHEA:24380"/>
        <dbReference type="Rhea" id="RHEA-COMP:9952"/>
        <dbReference type="Rhea" id="RHEA-COMP:9953"/>
        <dbReference type="ChEBI" id="CHEBI:15378"/>
        <dbReference type="ChEBI" id="CHEBI:57453"/>
        <dbReference type="ChEBI" id="CHEBI:78530"/>
        <dbReference type="ChEBI" id="CHEBI:78844"/>
        <dbReference type="ChEBI" id="CHEBI:195366"/>
        <dbReference type="EC" id="2.1.2.9"/>
    </reaction>
</comment>
<dbReference type="EC" id="2.1.2.9" evidence="2 5"/>
<keyword evidence="4 5" id="KW-0648">Protein biosynthesis</keyword>
<dbReference type="InterPro" id="IPR002376">
    <property type="entry name" value="Formyl_transf_N"/>
</dbReference>
<dbReference type="InterPro" id="IPR036477">
    <property type="entry name" value="Formyl_transf_N_sf"/>
</dbReference>
<dbReference type="Pfam" id="PF02911">
    <property type="entry name" value="Formyl_trans_C"/>
    <property type="match status" value="1"/>
</dbReference>
<evidence type="ECO:0000313" key="9">
    <source>
        <dbReference type="EMBL" id="MFB9990760.1"/>
    </source>
</evidence>
<dbReference type="RefSeq" id="WP_380004996.1">
    <property type="nucleotide sequence ID" value="NZ_JBHLYR010000008.1"/>
</dbReference>
<comment type="caution">
    <text evidence="9">The sequence shown here is derived from an EMBL/GenBank/DDBJ whole genome shotgun (WGS) entry which is preliminary data.</text>
</comment>
<evidence type="ECO:0000256" key="4">
    <source>
        <dbReference type="ARBA" id="ARBA00022917"/>
    </source>
</evidence>
<dbReference type="CDD" id="cd08646">
    <property type="entry name" value="FMT_core_Met-tRNA-FMT_N"/>
    <property type="match status" value="1"/>
</dbReference>
<dbReference type="InterPro" id="IPR001555">
    <property type="entry name" value="GART_AS"/>
</dbReference>
<organism evidence="9 10">
    <name type="scientific">Deinococcus oregonensis</name>
    <dbReference type="NCBI Taxonomy" id="1805970"/>
    <lineage>
        <taxon>Bacteria</taxon>
        <taxon>Thermotogati</taxon>
        <taxon>Deinococcota</taxon>
        <taxon>Deinococci</taxon>
        <taxon>Deinococcales</taxon>
        <taxon>Deinococcaceae</taxon>
        <taxon>Deinococcus</taxon>
    </lineage>
</organism>